<keyword evidence="1" id="KW-0812">Transmembrane</keyword>
<keyword evidence="1" id="KW-0472">Membrane</keyword>
<evidence type="ECO:0000313" key="2">
    <source>
        <dbReference type="EMBL" id="MFC5589667.1"/>
    </source>
</evidence>
<gene>
    <name evidence="2" type="ORF">ACFPRA_12245</name>
</gene>
<comment type="caution">
    <text evidence="2">The sequence shown here is derived from an EMBL/GenBank/DDBJ whole genome shotgun (WGS) entry which is preliminary data.</text>
</comment>
<protein>
    <submittedName>
        <fullName evidence="2">DUF3311 domain-containing protein</fullName>
    </submittedName>
</protein>
<accession>A0ABW0TJK6</accession>
<reference evidence="3" key="1">
    <citation type="journal article" date="2019" name="Int. J. Syst. Evol. Microbiol.">
        <title>The Global Catalogue of Microorganisms (GCM) 10K type strain sequencing project: providing services to taxonomists for standard genome sequencing and annotation.</title>
        <authorList>
            <consortium name="The Broad Institute Genomics Platform"/>
            <consortium name="The Broad Institute Genome Sequencing Center for Infectious Disease"/>
            <person name="Wu L."/>
            <person name="Ma J."/>
        </authorList>
    </citation>
    <scope>NUCLEOTIDE SEQUENCE [LARGE SCALE GENOMIC DNA]</scope>
    <source>
        <strain evidence="3">CGMCC 4.1434</strain>
    </source>
</reference>
<dbReference type="EMBL" id="JBHSNO010000005">
    <property type="protein sequence ID" value="MFC5589667.1"/>
    <property type="molecule type" value="Genomic_DNA"/>
</dbReference>
<dbReference type="Proteomes" id="UP001596109">
    <property type="component" value="Unassembled WGS sequence"/>
</dbReference>
<evidence type="ECO:0000256" key="1">
    <source>
        <dbReference type="SAM" id="Phobius"/>
    </source>
</evidence>
<dbReference type="Pfam" id="PF11755">
    <property type="entry name" value="DUF3311"/>
    <property type="match status" value="1"/>
</dbReference>
<feature type="transmembrane region" description="Helical" evidence="1">
    <location>
        <begin position="28"/>
        <end position="53"/>
    </location>
</feature>
<organism evidence="2 3">
    <name type="scientific">Sporosarcina soli</name>
    <dbReference type="NCBI Taxonomy" id="334736"/>
    <lineage>
        <taxon>Bacteria</taxon>
        <taxon>Bacillati</taxon>
        <taxon>Bacillota</taxon>
        <taxon>Bacilli</taxon>
        <taxon>Bacillales</taxon>
        <taxon>Caryophanaceae</taxon>
        <taxon>Sporosarcina</taxon>
    </lineage>
</organism>
<proteinExistence type="predicted"/>
<sequence length="67" mass="7852">MNRRIWLYLFSLIPAIGSLSVINKIEPYVLGMPFVLFWLLLWVILTSLFLYIVNMLDPANHEGEEDI</sequence>
<feature type="transmembrane region" description="Helical" evidence="1">
    <location>
        <begin position="5"/>
        <end position="22"/>
    </location>
</feature>
<keyword evidence="3" id="KW-1185">Reference proteome</keyword>
<evidence type="ECO:0000313" key="3">
    <source>
        <dbReference type="Proteomes" id="UP001596109"/>
    </source>
</evidence>
<name>A0ABW0TJK6_9BACL</name>
<keyword evidence="1" id="KW-1133">Transmembrane helix</keyword>
<dbReference type="RefSeq" id="WP_381434691.1">
    <property type="nucleotide sequence ID" value="NZ_JBHSNO010000005.1"/>
</dbReference>
<dbReference type="InterPro" id="IPR021741">
    <property type="entry name" value="DUF3311"/>
</dbReference>